<dbReference type="Proteomes" id="UP000272942">
    <property type="component" value="Unassembled WGS sequence"/>
</dbReference>
<reference evidence="1 2" key="2">
    <citation type="submission" date="2018-11" db="EMBL/GenBank/DDBJ databases">
        <authorList>
            <consortium name="Pathogen Informatics"/>
        </authorList>
    </citation>
    <scope>NUCLEOTIDE SEQUENCE [LARGE SCALE GENOMIC DNA]</scope>
    <source>
        <strain evidence="1 2">Egypt</strain>
    </source>
</reference>
<reference evidence="3" key="1">
    <citation type="submission" date="2016-06" db="UniProtKB">
        <authorList>
            <consortium name="WormBaseParasite"/>
        </authorList>
    </citation>
    <scope>IDENTIFICATION</scope>
</reference>
<dbReference type="WBParaSite" id="ECPE_0000202501-mRNA-1">
    <property type="protein sequence ID" value="ECPE_0000202501-mRNA-1"/>
    <property type="gene ID" value="ECPE_0000202501"/>
</dbReference>
<accession>A0A183A4Z0</accession>
<protein>
    <submittedName>
        <fullName evidence="3">DNA_pol3_finger domain-containing protein</fullName>
    </submittedName>
</protein>
<gene>
    <name evidence="1" type="ORF">ECPE_LOCUS2025</name>
</gene>
<dbReference type="EMBL" id="UZAN01039380">
    <property type="protein sequence ID" value="VDP65186.1"/>
    <property type="molecule type" value="Genomic_DNA"/>
</dbReference>
<proteinExistence type="predicted"/>
<name>A0A183A4Z0_9TREM</name>
<sequence>MDVKLSESKGILGVFKPHRDKEYYAQLKQVQPDLSRMTYNELKVATMRAFTTINSLDGKLGSSEYREAYQDLVGAEGFRRTQSIHQCTQGNPITILDQDMNRLPKINNSK</sequence>
<evidence type="ECO:0000313" key="1">
    <source>
        <dbReference type="EMBL" id="VDP65186.1"/>
    </source>
</evidence>
<dbReference type="OrthoDB" id="6270874at2759"/>
<dbReference type="AlphaFoldDB" id="A0A183A4Z0"/>
<keyword evidence="2" id="KW-1185">Reference proteome</keyword>
<evidence type="ECO:0000313" key="3">
    <source>
        <dbReference type="WBParaSite" id="ECPE_0000202501-mRNA-1"/>
    </source>
</evidence>
<evidence type="ECO:0000313" key="2">
    <source>
        <dbReference type="Proteomes" id="UP000272942"/>
    </source>
</evidence>
<organism evidence="3">
    <name type="scientific">Echinostoma caproni</name>
    <dbReference type="NCBI Taxonomy" id="27848"/>
    <lineage>
        <taxon>Eukaryota</taxon>
        <taxon>Metazoa</taxon>
        <taxon>Spiralia</taxon>
        <taxon>Lophotrochozoa</taxon>
        <taxon>Platyhelminthes</taxon>
        <taxon>Trematoda</taxon>
        <taxon>Digenea</taxon>
        <taxon>Plagiorchiida</taxon>
        <taxon>Echinostomata</taxon>
        <taxon>Echinostomatoidea</taxon>
        <taxon>Echinostomatidae</taxon>
        <taxon>Echinostoma</taxon>
    </lineage>
</organism>